<name>A0A538T770_UNCEI</name>
<dbReference type="EMBL" id="VBOW01000022">
    <property type="protein sequence ID" value="TMQ59466.1"/>
    <property type="molecule type" value="Genomic_DNA"/>
</dbReference>
<feature type="signal peptide" evidence="1">
    <location>
        <begin position="1"/>
        <end position="24"/>
    </location>
</feature>
<protein>
    <submittedName>
        <fullName evidence="2">Uncharacterized protein</fullName>
    </submittedName>
</protein>
<proteinExistence type="predicted"/>
<sequence length="65" mass="7425">MVRSKVWLWVCFTLGVAVATAAFADQDARERAQDRAQIRTDRVEVSRDVAEVRRLERLLAHLDSA</sequence>
<accession>A0A538T770</accession>
<reference evidence="2 3" key="1">
    <citation type="journal article" date="2019" name="Nat. Microbiol.">
        <title>Mediterranean grassland soil C-N compound turnover is dependent on rainfall and depth, and is mediated by genomically divergent microorganisms.</title>
        <authorList>
            <person name="Diamond S."/>
            <person name="Andeer P.F."/>
            <person name="Li Z."/>
            <person name="Crits-Christoph A."/>
            <person name="Burstein D."/>
            <person name="Anantharaman K."/>
            <person name="Lane K.R."/>
            <person name="Thomas B.C."/>
            <person name="Pan C."/>
            <person name="Northen T.R."/>
            <person name="Banfield J.F."/>
        </authorList>
    </citation>
    <scope>NUCLEOTIDE SEQUENCE [LARGE SCALE GENOMIC DNA]</scope>
    <source>
        <strain evidence="2">WS_6</strain>
    </source>
</reference>
<keyword evidence="1" id="KW-0732">Signal</keyword>
<evidence type="ECO:0000256" key="1">
    <source>
        <dbReference type="SAM" id="SignalP"/>
    </source>
</evidence>
<dbReference type="AlphaFoldDB" id="A0A538T770"/>
<feature type="chain" id="PRO_5021761665" evidence="1">
    <location>
        <begin position="25"/>
        <end position="65"/>
    </location>
</feature>
<comment type="caution">
    <text evidence="2">The sequence shown here is derived from an EMBL/GenBank/DDBJ whole genome shotgun (WGS) entry which is preliminary data.</text>
</comment>
<dbReference type="Proteomes" id="UP000316852">
    <property type="component" value="Unassembled WGS sequence"/>
</dbReference>
<evidence type="ECO:0000313" key="2">
    <source>
        <dbReference type="EMBL" id="TMQ59466.1"/>
    </source>
</evidence>
<gene>
    <name evidence="2" type="ORF">E6K76_05220</name>
</gene>
<evidence type="ECO:0000313" key="3">
    <source>
        <dbReference type="Proteomes" id="UP000316852"/>
    </source>
</evidence>
<organism evidence="2 3">
    <name type="scientific">Eiseniibacteriota bacterium</name>
    <dbReference type="NCBI Taxonomy" id="2212470"/>
    <lineage>
        <taxon>Bacteria</taxon>
        <taxon>Candidatus Eiseniibacteriota</taxon>
    </lineage>
</organism>
<feature type="non-terminal residue" evidence="2">
    <location>
        <position position="65"/>
    </location>
</feature>